<name>A0A0N9MV65_PSEPU</name>
<dbReference type="EMBL" id="KP698093">
    <property type="protein sequence ID" value="ALG76564.1"/>
    <property type="molecule type" value="Genomic_DNA"/>
</dbReference>
<evidence type="ECO:0000256" key="1">
    <source>
        <dbReference type="SAM" id="SignalP"/>
    </source>
</evidence>
<feature type="chain" id="PRO_5006037768" evidence="1">
    <location>
        <begin position="22"/>
        <end position="146"/>
    </location>
</feature>
<proteinExistence type="predicted"/>
<sequence length="146" mass="16091">MPRVAFYLMVAGLSLPLPLMAAAQCPFPQGMQASIEASRHVVQARAGGTPRERLLQGIPARLDEPTRQLLREIVAEVYDNEPVQADVYAAYRFEHCFLSQQHADTVAAIQFSDALPLLRKCEQIEPQGARPPCAMRAVHTVTGIPE</sequence>
<reference evidence="2" key="2">
    <citation type="submission" date="2015-01" db="EMBL/GenBank/DDBJ databases">
        <authorList>
            <person name="Xiang T."/>
            <person name="Song Y."/>
            <person name="Huang L."/>
            <person name="Wang B."/>
            <person name="Wu P."/>
        </authorList>
    </citation>
    <scope>NUCLEOTIDE SEQUENCE</scope>
    <source>
        <strain evidence="2">RW10S2</strain>
    </source>
</reference>
<protein>
    <submittedName>
        <fullName evidence="2">Uncharacterized protein</fullName>
    </submittedName>
</protein>
<keyword evidence="1" id="KW-0732">Signal</keyword>
<accession>A0A0N9MV65</accession>
<reference evidence="2" key="1">
    <citation type="journal article" date="2015" name="Genome Biol. Evol.">
        <title>Different Ancestries of R Tailocins in Rhizospheric Pseudomonas Isolates.</title>
        <authorList>
            <person name="Ghequire M.G."/>
            <person name="Dillen Y."/>
            <person name="Lambrichts I."/>
            <person name="Proost P."/>
            <person name="Wattiez R."/>
            <person name="De Mot R."/>
        </authorList>
    </citation>
    <scope>NUCLEOTIDE SEQUENCE</scope>
    <source>
        <strain evidence="2">RW10S2</strain>
    </source>
</reference>
<dbReference type="AlphaFoldDB" id="A0A0N9MV65"/>
<organism evidence="2">
    <name type="scientific">Pseudomonas putida</name>
    <name type="common">Arthrobacter siderocapsulatus</name>
    <dbReference type="NCBI Taxonomy" id="303"/>
    <lineage>
        <taxon>Bacteria</taxon>
        <taxon>Pseudomonadati</taxon>
        <taxon>Pseudomonadota</taxon>
        <taxon>Gammaproteobacteria</taxon>
        <taxon>Pseudomonadales</taxon>
        <taxon>Pseudomonadaceae</taxon>
        <taxon>Pseudomonas</taxon>
    </lineage>
</organism>
<feature type="signal peptide" evidence="1">
    <location>
        <begin position="1"/>
        <end position="21"/>
    </location>
</feature>
<evidence type="ECO:0000313" key="2">
    <source>
        <dbReference type="EMBL" id="ALG76564.1"/>
    </source>
</evidence>